<dbReference type="InterPro" id="IPR050553">
    <property type="entry name" value="Thioredoxin_ResA/DsbE_sf"/>
</dbReference>
<dbReference type="GO" id="GO:0015036">
    <property type="term" value="F:disulfide oxidoreductase activity"/>
    <property type="evidence" value="ECO:0007669"/>
    <property type="project" value="UniProtKB-ARBA"/>
</dbReference>
<keyword evidence="4" id="KW-1185">Reference proteome</keyword>
<gene>
    <name evidence="3" type="ORF">B1C78_04215</name>
</gene>
<evidence type="ECO:0000256" key="1">
    <source>
        <dbReference type="ARBA" id="ARBA00023284"/>
    </source>
</evidence>
<dbReference type="Gene3D" id="3.40.30.10">
    <property type="entry name" value="Glutaredoxin"/>
    <property type="match status" value="1"/>
</dbReference>
<organism evidence="3 4">
    <name type="scientific">Thioalkalivibrio denitrificans</name>
    <dbReference type="NCBI Taxonomy" id="108003"/>
    <lineage>
        <taxon>Bacteria</taxon>
        <taxon>Pseudomonadati</taxon>
        <taxon>Pseudomonadota</taxon>
        <taxon>Gammaproteobacteria</taxon>
        <taxon>Chromatiales</taxon>
        <taxon>Ectothiorhodospiraceae</taxon>
        <taxon>Thioalkalivibrio</taxon>
    </lineage>
</organism>
<dbReference type="AlphaFoldDB" id="A0A1V3NQ77"/>
<dbReference type="InterPro" id="IPR013766">
    <property type="entry name" value="Thioredoxin_domain"/>
</dbReference>
<dbReference type="STRING" id="108003.B1C78_04215"/>
<dbReference type="EMBL" id="MVBK01000021">
    <property type="protein sequence ID" value="OOG27191.1"/>
    <property type="molecule type" value="Genomic_DNA"/>
</dbReference>
<dbReference type="CDD" id="cd02966">
    <property type="entry name" value="TlpA_like_family"/>
    <property type="match status" value="1"/>
</dbReference>
<dbReference type="GO" id="GO:0016209">
    <property type="term" value="F:antioxidant activity"/>
    <property type="evidence" value="ECO:0007669"/>
    <property type="project" value="InterPro"/>
</dbReference>
<name>A0A1V3NQ77_9GAMM</name>
<dbReference type="InterPro" id="IPR017937">
    <property type="entry name" value="Thioredoxin_CS"/>
</dbReference>
<dbReference type="InterPro" id="IPR036249">
    <property type="entry name" value="Thioredoxin-like_sf"/>
</dbReference>
<keyword evidence="1" id="KW-0676">Redox-active center</keyword>
<protein>
    <submittedName>
        <fullName evidence="3">Thiol-disulfide isomerase</fullName>
    </submittedName>
</protein>
<dbReference type="Proteomes" id="UP000189462">
    <property type="component" value="Unassembled WGS sequence"/>
</dbReference>
<reference evidence="3 4" key="1">
    <citation type="submission" date="2017-02" db="EMBL/GenBank/DDBJ databases">
        <title>Genomic diversity within the haloalkaliphilic genus Thioalkalivibrio.</title>
        <authorList>
            <person name="Ahn A.-C."/>
            <person name="Meier-Kolthoff J."/>
            <person name="Overmars L."/>
            <person name="Richter M."/>
            <person name="Woyke T."/>
            <person name="Sorokin D.Y."/>
            <person name="Muyzer G."/>
        </authorList>
    </citation>
    <scope>NUCLEOTIDE SEQUENCE [LARGE SCALE GENOMIC DNA]</scope>
    <source>
        <strain evidence="3 4">ALJD</strain>
    </source>
</reference>
<sequence length="439" mass="48785">MDAVLLPFRRLLQSLTFVAVLLGFTVAAKGDDFALPLAGADQLDVRVWQGDGDGPLFVWILNQYGERPGSERQAARLAERGATVWQVDLLDSLLLQRDNETARSLDGEPVAALLEAAVESGTGPVVAVACDRMSTPLLRGLRLWQERADDDTAVAGAVLFYPNLYRGTPVAGEDPELLGIAGATGLPVAVLQPELGVHRQRLNDLLDTLRQGGSVAYGWLIPRMRDYYLQYTERPNTEIFEGFGGPIPPDVREVQENTVNQLMAATRLLAAAPRADRLVALDEQAEESIDTPFGLVERPRETAPDFDLVDARGERHTLEESLGRVTLVNFWATWCPPCVYEIPSMNRLAGDYTEDEFAIVSINFKEEADHILSFMEDVQVDFPVLMDLDGSVAGEWRVFAFPSSFLLDRQGRIRYSVNAAIEWDTEEIRRVIDRLREEG</sequence>
<feature type="domain" description="Thioredoxin" evidence="2">
    <location>
        <begin position="297"/>
        <end position="437"/>
    </location>
</feature>
<evidence type="ECO:0000313" key="4">
    <source>
        <dbReference type="Proteomes" id="UP000189462"/>
    </source>
</evidence>
<dbReference type="PANTHER" id="PTHR42852:SF17">
    <property type="entry name" value="THIOREDOXIN-LIKE PROTEIN HI_1115"/>
    <property type="match status" value="1"/>
</dbReference>
<keyword evidence="3" id="KW-0413">Isomerase</keyword>
<dbReference type="Pfam" id="PF00578">
    <property type="entry name" value="AhpC-TSA"/>
    <property type="match status" value="1"/>
</dbReference>
<evidence type="ECO:0000259" key="2">
    <source>
        <dbReference type="PROSITE" id="PS51352"/>
    </source>
</evidence>
<dbReference type="GO" id="GO:0016853">
    <property type="term" value="F:isomerase activity"/>
    <property type="evidence" value="ECO:0007669"/>
    <property type="project" value="UniProtKB-KW"/>
</dbReference>
<proteinExistence type="predicted"/>
<dbReference type="PANTHER" id="PTHR42852">
    <property type="entry name" value="THIOL:DISULFIDE INTERCHANGE PROTEIN DSBE"/>
    <property type="match status" value="1"/>
</dbReference>
<dbReference type="PROSITE" id="PS51352">
    <property type="entry name" value="THIOREDOXIN_2"/>
    <property type="match status" value="1"/>
</dbReference>
<accession>A0A1V3NQ77</accession>
<comment type="caution">
    <text evidence="3">The sequence shown here is derived from an EMBL/GenBank/DDBJ whole genome shotgun (WGS) entry which is preliminary data.</text>
</comment>
<dbReference type="InterPro" id="IPR000866">
    <property type="entry name" value="AhpC/TSA"/>
</dbReference>
<dbReference type="RefSeq" id="WP_077277885.1">
    <property type="nucleotide sequence ID" value="NZ_MVBK01000021.1"/>
</dbReference>
<evidence type="ECO:0000313" key="3">
    <source>
        <dbReference type="EMBL" id="OOG27191.1"/>
    </source>
</evidence>
<dbReference type="PROSITE" id="PS00194">
    <property type="entry name" value="THIOREDOXIN_1"/>
    <property type="match status" value="1"/>
</dbReference>
<dbReference type="OrthoDB" id="9788279at2"/>
<dbReference type="SUPFAM" id="SSF52833">
    <property type="entry name" value="Thioredoxin-like"/>
    <property type="match status" value="1"/>
</dbReference>